<evidence type="ECO:0000256" key="1">
    <source>
        <dbReference type="SAM" id="MobiDB-lite"/>
    </source>
</evidence>
<dbReference type="AlphaFoldDB" id="A0A2U1PZ32"/>
<accession>A0A2U1PZ32</accession>
<protein>
    <submittedName>
        <fullName evidence="2">Uncharacterized protein</fullName>
    </submittedName>
</protein>
<keyword evidence="3" id="KW-1185">Reference proteome</keyword>
<name>A0A2U1PZ32_ARTAN</name>
<dbReference type="Gene3D" id="1.10.287.10">
    <property type="entry name" value="S15/NS1, RNA-binding"/>
    <property type="match status" value="1"/>
</dbReference>
<organism evidence="2 3">
    <name type="scientific">Artemisia annua</name>
    <name type="common">Sweet wormwood</name>
    <dbReference type="NCBI Taxonomy" id="35608"/>
    <lineage>
        <taxon>Eukaryota</taxon>
        <taxon>Viridiplantae</taxon>
        <taxon>Streptophyta</taxon>
        <taxon>Embryophyta</taxon>
        <taxon>Tracheophyta</taxon>
        <taxon>Spermatophyta</taxon>
        <taxon>Magnoliopsida</taxon>
        <taxon>eudicotyledons</taxon>
        <taxon>Gunneridae</taxon>
        <taxon>Pentapetalae</taxon>
        <taxon>asterids</taxon>
        <taxon>campanulids</taxon>
        <taxon>Asterales</taxon>
        <taxon>Asteraceae</taxon>
        <taxon>Asteroideae</taxon>
        <taxon>Anthemideae</taxon>
        <taxon>Artemisiinae</taxon>
        <taxon>Artemisia</taxon>
    </lineage>
</organism>
<feature type="region of interest" description="Disordered" evidence="1">
    <location>
        <begin position="1"/>
        <end position="39"/>
    </location>
</feature>
<gene>
    <name evidence="2" type="ORF">CTI12_AA094770</name>
</gene>
<evidence type="ECO:0000313" key="2">
    <source>
        <dbReference type="EMBL" id="PWA90962.1"/>
    </source>
</evidence>
<dbReference type="Proteomes" id="UP000245207">
    <property type="component" value="Unassembled WGS sequence"/>
</dbReference>
<dbReference type="EMBL" id="PKPP01000585">
    <property type="protein sequence ID" value="PWA90962.1"/>
    <property type="molecule type" value="Genomic_DNA"/>
</dbReference>
<evidence type="ECO:0000313" key="3">
    <source>
        <dbReference type="Proteomes" id="UP000245207"/>
    </source>
</evidence>
<dbReference type="STRING" id="35608.A0A2U1PZ32"/>
<comment type="caution">
    <text evidence="2">The sequence shown here is derived from an EMBL/GenBank/DDBJ whole genome shotgun (WGS) entry which is preliminary data.</text>
</comment>
<sequence length="604" mass="70239">MVLTRRRSRLIDETSSSSSSSSSVKRPKKKQQVSTLSTTSSEIPKRLYDLIQKIAKFRESLKRNPNNRHAKRKLEYYEPLIHCAVAYHLSFKELPPDWEYDPETSYVPKPPAPPKPKPKAKKKKKIKITWSSYNYHGPYQLNYNEQEVWSSFIMTDKAGANEHVMYPLKKHLHTVDDVRVVDLLGKFAVNTFNKSCKLYVNKDEDNQVSGAEFMECKFYKLTWKYIFYMTIEAIEQGIRGVYETRVECVPENGGAMTLQNFVLTDHEPKWKRPWVKPRLESEFEYETVEDNFVDGSSDPEDFYKLTGMVHRLTESGGFDYHNPAYSPHILINCRHKDKKALSFEVNLYFMHDAFLVALYSHQGILIMQRSSAARQAQSRPVYLCLFILEPIADPSERHRPLPPSKEDKKYKSQTFWRQIPKTPKIEKYTPFSHSKKMQTVFIAVQCFKCSTMQKPKWRDNYSAAELDCEDGAKLRRPVFGKRNVKKKVDYSDKEPRTIGKENFKSGDKVDHSFAYKATSSIMSKFKRPACENVDHGFTSLGSSSAITKLKRPASKWNDFLDDDNDLELEISRYEETNNVVFERKVSDEIVEDDVHPDFLLSSLS</sequence>
<reference evidence="2 3" key="1">
    <citation type="journal article" date="2018" name="Mol. Plant">
        <title>The genome of Artemisia annua provides insight into the evolution of Asteraceae family and artemisinin biosynthesis.</title>
        <authorList>
            <person name="Shen Q."/>
            <person name="Zhang L."/>
            <person name="Liao Z."/>
            <person name="Wang S."/>
            <person name="Yan T."/>
            <person name="Shi P."/>
            <person name="Liu M."/>
            <person name="Fu X."/>
            <person name="Pan Q."/>
            <person name="Wang Y."/>
            <person name="Lv Z."/>
            <person name="Lu X."/>
            <person name="Zhang F."/>
            <person name="Jiang W."/>
            <person name="Ma Y."/>
            <person name="Chen M."/>
            <person name="Hao X."/>
            <person name="Li L."/>
            <person name="Tang Y."/>
            <person name="Lv G."/>
            <person name="Zhou Y."/>
            <person name="Sun X."/>
            <person name="Brodelius P.E."/>
            <person name="Rose J.K.C."/>
            <person name="Tang K."/>
        </authorList>
    </citation>
    <scope>NUCLEOTIDE SEQUENCE [LARGE SCALE GENOMIC DNA]</scope>
    <source>
        <strain evidence="3">cv. Huhao1</strain>
        <tissue evidence="2">Leaf</tissue>
    </source>
</reference>
<proteinExistence type="predicted"/>